<proteinExistence type="predicted"/>
<dbReference type="InterPro" id="IPR006311">
    <property type="entry name" value="TAT_signal"/>
</dbReference>
<evidence type="ECO:0000313" key="1">
    <source>
        <dbReference type="EMBL" id="MSD90373.1"/>
    </source>
</evidence>
<dbReference type="EMBL" id="WKKW01000001">
    <property type="protein sequence ID" value="MSD90373.1"/>
    <property type="molecule type" value="Genomic_DNA"/>
</dbReference>
<organism evidence="1 2">
    <name type="scientific">Bifidobacterium asteroides</name>
    <dbReference type="NCBI Taxonomy" id="1684"/>
    <lineage>
        <taxon>Bacteria</taxon>
        <taxon>Bacillati</taxon>
        <taxon>Actinomycetota</taxon>
        <taxon>Actinomycetes</taxon>
        <taxon>Bifidobacteriales</taxon>
        <taxon>Bifidobacteriaceae</taxon>
        <taxon>Bifidobacterium</taxon>
    </lineage>
</organism>
<dbReference type="Proteomes" id="UP000436357">
    <property type="component" value="Unassembled WGS sequence"/>
</dbReference>
<dbReference type="PROSITE" id="PS51318">
    <property type="entry name" value="TAT"/>
    <property type="match status" value="1"/>
</dbReference>
<dbReference type="NCBIfam" id="TIGR01409">
    <property type="entry name" value="TAT_signal_seq"/>
    <property type="match status" value="1"/>
</dbReference>
<accession>A0A6N7TW25</accession>
<dbReference type="AlphaFoldDB" id="A0A6N7TW25"/>
<comment type="caution">
    <text evidence="1">The sequence shown here is derived from an EMBL/GenBank/DDBJ whole genome shotgun (WGS) entry which is preliminary data.</text>
</comment>
<sequence>MSSCSSRACASFSRRGFLAALGASGGAGGAGGAPMGSAS</sequence>
<name>A0A6N7TW25_9BIFI</name>
<dbReference type="InterPro" id="IPR019546">
    <property type="entry name" value="TAT_signal_bac_arc"/>
</dbReference>
<protein>
    <submittedName>
        <fullName evidence="1">Twin-arginine translocation signal domain-containing protein</fullName>
    </submittedName>
</protein>
<gene>
    <name evidence="1" type="ORF">GKC41_01620</name>
</gene>
<reference evidence="1 2" key="1">
    <citation type="submission" date="2019-11" db="EMBL/GenBank/DDBJ databases">
        <title>Draft Genome Sequence of Plant Growth-Promoting Rhizosphere-Associated Bacteria.</title>
        <authorList>
            <person name="Vasilyev I.Y."/>
            <person name="Radchenko V."/>
            <person name="Ilnitskaya E.V."/>
        </authorList>
    </citation>
    <scope>NUCLEOTIDE SEQUENCE [LARGE SCALE GENOMIC DNA]</scope>
    <source>
        <strain evidence="1 2">VRA_9sq_n</strain>
    </source>
</reference>
<evidence type="ECO:0000313" key="2">
    <source>
        <dbReference type="Proteomes" id="UP000436357"/>
    </source>
</evidence>